<sequence>MFKKTGKKPFYSITIVCCAEKKESDYFNELKKRCIRKRLKVIYENNTYGSTGGSYNQVCNTAIDIKKGLLVEYLSDALTSSSNITNKSDFNDLLHELGILVQDIDLIDYRYFEILQLTRIASFIEDFKIDDEVCIVTDVDHFESDIVNRRKDCEDAKIDVYISNPCFEVWLYYKFYDTKPSSNSIFLDSSKSKATNFKNYLANKIKGGVNTIEVANSTYINYAIDHSRKNLEYNSNNIPDIFSTNLSELCNKIIKYM</sequence>
<dbReference type="Proteomes" id="UP000826212">
    <property type="component" value="Chromosome"/>
</dbReference>
<gene>
    <name evidence="1" type="ORF">K4L44_05745</name>
</gene>
<dbReference type="EMBL" id="CP081303">
    <property type="protein sequence ID" value="QZE15959.1"/>
    <property type="molecule type" value="Genomic_DNA"/>
</dbReference>
<evidence type="ECO:0000313" key="2">
    <source>
        <dbReference type="Proteomes" id="UP000826212"/>
    </source>
</evidence>
<organism evidence="1 2">
    <name type="scientific">Halosquirtibacter laminarini</name>
    <dbReference type="NCBI Taxonomy" id="3374600"/>
    <lineage>
        <taxon>Bacteria</taxon>
        <taxon>Pseudomonadati</taxon>
        <taxon>Bacteroidota</taxon>
        <taxon>Bacteroidia</taxon>
        <taxon>Marinilabiliales</taxon>
        <taxon>Prolixibacteraceae</taxon>
        <taxon>Halosquirtibacter</taxon>
    </lineage>
</organism>
<keyword evidence="2" id="KW-1185">Reference proteome</keyword>
<proteinExistence type="predicted"/>
<protein>
    <submittedName>
        <fullName evidence="1">RloB family protein</fullName>
    </submittedName>
</protein>
<evidence type="ECO:0000313" key="1">
    <source>
        <dbReference type="EMBL" id="QZE15959.1"/>
    </source>
</evidence>
<accession>A0AC61NJN7</accession>
<name>A0AC61NJN7_9BACT</name>
<reference evidence="1" key="1">
    <citation type="submission" date="2021-08" db="EMBL/GenBank/DDBJ databases">
        <title>Novel anaerobic bacterium isolated from sea squirt in East Sea, Republic of Korea.</title>
        <authorList>
            <person name="Nguyen T.H."/>
            <person name="Li Z."/>
            <person name="Lee Y.-J."/>
            <person name="Ko J."/>
            <person name="Kim S.-G."/>
        </authorList>
    </citation>
    <scope>NUCLEOTIDE SEQUENCE</scope>
    <source>
        <strain evidence="1">KCTC 25031</strain>
    </source>
</reference>